<dbReference type="Pfam" id="PF13573">
    <property type="entry name" value="SprB"/>
    <property type="match status" value="2"/>
</dbReference>
<dbReference type="InterPro" id="IPR026444">
    <property type="entry name" value="Secre_tail"/>
</dbReference>
<feature type="non-terminal residue" evidence="3">
    <location>
        <position position="1"/>
    </location>
</feature>
<comment type="caution">
    <text evidence="3">The sequence shown here is derived from an EMBL/GenBank/DDBJ whole genome shotgun (WGS) entry which is preliminary data.</text>
</comment>
<dbReference type="AlphaFoldDB" id="A0A6N6M199"/>
<evidence type="ECO:0000313" key="4">
    <source>
        <dbReference type="Proteomes" id="UP000435357"/>
    </source>
</evidence>
<dbReference type="RefSeq" id="WP_151170218.1">
    <property type="nucleotide sequence ID" value="NZ_WACR01000024.1"/>
</dbReference>
<gene>
    <name evidence="3" type="ORF">F3059_13620</name>
</gene>
<organism evidence="3 4">
    <name type="scientific">Salibacter halophilus</name>
    <dbReference type="NCBI Taxonomy" id="1803916"/>
    <lineage>
        <taxon>Bacteria</taxon>
        <taxon>Pseudomonadati</taxon>
        <taxon>Bacteroidota</taxon>
        <taxon>Flavobacteriia</taxon>
        <taxon>Flavobacteriales</taxon>
        <taxon>Salibacteraceae</taxon>
        <taxon>Salibacter</taxon>
    </lineage>
</organism>
<dbReference type="Proteomes" id="UP000435357">
    <property type="component" value="Unassembled WGS sequence"/>
</dbReference>
<dbReference type="Pfam" id="PF18962">
    <property type="entry name" value="Por_Secre_tail"/>
    <property type="match status" value="1"/>
</dbReference>
<accession>A0A6N6M199</accession>
<reference evidence="3 4" key="1">
    <citation type="submission" date="2019-09" db="EMBL/GenBank/DDBJ databases">
        <title>Genomes of Cryomorphaceae.</title>
        <authorList>
            <person name="Bowman J.P."/>
        </authorList>
    </citation>
    <scope>NUCLEOTIDE SEQUENCE [LARGE SCALE GENOMIC DNA]</scope>
    <source>
        <strain evidence="3 4">KCTC 52047</strain>
    </source>
</reference>
<dbReference type="NCBIfam" id="TIGR04183">
    <property type="entry name" value="Por_Secre_tail"/>
    <property type="match status" value="1"/>
</dbReference>
<keyword evidence="1" id="KW-0732">Signal</keyword>
<name>A0A6N6M199_9FLAO</name>
<dbReference type="InterPro" id="IPR025667">
    <property type="entry name" value="SprB_repeat"/>
</dbReference>
<evidence type="ECO:0000259" key="2">
    <source>
        <dbReference type="Pfam" id="PF18962"/>
    </source>
</evidence>
<feature type="non-terminal residue" evidence="3">
    <location>
        <position position="290"/>
    </location>
</feature>
<protein>
    <submittedName>
        <fullName evidence="3">T9SS type A sorting domain-containing protein</fullName>
    </submittedName>
</protein>
<keyword evidence="4" id="KW-1185">Reference proteome</keyword>
<dbReference type="Gene3D" id="2.60.40.740">
    <property type="match status" value="1"/>
</dbReference>
<evidence type="ECO:0000256" key="1">
    <source>
        <dbReference type="ARBA" id="ARBA00022729"/>
    </source>
</evidence>
<dbReference type="OrthoDB" id="1391570at2"/>
<dbReference type="EMBL" id="WACR01000024">
    <property type="protein sequence ID" value="KAB1060389.1"/>
    <property type="molecule type" value="Genomic_DNA"/>
</dbReference>
<feature type="domain" description="Secretion system C-terminal sorting" evidence="2">
    <location>
        <begin position="222"/>
        <end position="289"/>
    </location>
</feature>
<proteinExistence type="predicted"/>
<sequence length="290" mass="30780">CYGDNQGMVSVEGQGGVGNYTYYWGNGDTDSTRSGLNVNTTHNVTITDGNGCQATASYTIFEPDELEVMTNSYNPNAGCENQIGLISVSANGGTSPYSYNWNNGSTSSGLNGLSGGNYTVTITDDNGCTVSETYPVYDLDVSITNLTPTLIANLSGATYQWIDCDSGQPVDGATSDTFTPEDNGTYAVVITSGNCTDTSRCVEVLNTSTEDLIGGEHNSFKIYPNPTRGEFTMSFGSSAKNVEYELINAQGSVIERRVIGDVQEGQQVVGNINAAPGIYFVRTISDQNQS</sequence>
<evidence type="ECO:0000313" key="3">
    <source>
        <dbReference type="EMBL" id="KAB1060389.1"/>
    </source>
</evidence>